<protein>
    <recommendedName>
        <fullName evidence="2">AB hydrolase-1 domain-containing protein</fullName>
    </recommendedName>
</protein>
<reference evidence="3" key="1">
    <citation type="journal article" date="2023" name="PhytoFront">
        <title>Draft Genome Resources of Seven Strains of Tilletia horrida, Causal Agent of Kernel Smut of Rice.</title>
        <authorList>
            <person name="Khanal S."/>
            <person name="Antony Babu S."/>
            <person name="Zhou X.G."/>
        </authorList>
    </citation>
    <scope>NUCLEOTIDE SEQUENCE</scope>
    <source>
        <strain evidence="3">TX6</strain>
    </source>
</reference>
<keyword evidence="4" id="KW-1185">Reference proteome</keyword>
<evidence type="ECO:0000259" key="2">
    <source>
        <dbReference type="Pfam" id="PF12697"/>
    </source>
</evidence>
<dbReference type="InterPro" id="IPR000073">
    <property type="entry name" value="AB_hydrolase_1"/>
</dbReference>
<dbReference type="EMBL" id="JAPDMZ010000054">
    <property type="protein sequence ID" value="KAK0553137.1"/>
    <property type="molecule type" value="Genomic_DNA"/>
</dbReference>
<dbReference type="SUPFAM" id="SSF53474">
    <property type="entry name" value="alpha/beta-Hydrolases"/>
    <property type="match status" value="1"/>
</dbReference>
<accession>A0AAN6JRY6</accession>
<gene>
    <name evidence="3" type="ORF">OC846_002625</name>
</gene>
<evidence type="ECO:0000313" key="3">
    <source>
        <dbReference type="EMBL" id="KAK0553137.1"/>
    </source>
</evidence>
<proteinExistence type="predicted"/>
<dbReference type="InterPro" id="IPR029058">
    <property type="entry name" value="AB_hydrolase_fold"/>
</dbReference>
<sequence>MISFKEGLDEHNLPYPDFTSEFHLLPLLRPLAGAPNASAPEAVAFQELETNRPARIAFQADGADWISTTHALPAAYPRTHDHATSPPSRPLYPPGYGTDDPSLTAKQVRQNHLKLMDETMLANLPPTYYPPKSALDADLDAERRRASRQPQLWSVVERIVPIHSGKARAQNDRSGDKPGLTLVFAHANGFHKETYEPFAEALIKRLSADPNGERVDEIWSIDVVDSGDAGGLNAASIGNCVHWMDHPRDILNFLRHYLPAASKTGGSPASSGGRKRGLSAGAAGSYPADLNPNWPARLLPRTEPGAGLKGRRIVMFGHSFSGSAVALLNVMEPTLTERTILVDPVILDVANWEDGIVGCWPSHHPLATGAAVRKDLWPTRAAAAAFFKTKPYFTAWVPKALDLFVRFGLRTVKRGGGLDSPHTLSMSKWSEAEAFKNNWQARYTWGALERNRGRGTAPLHLLAMSKSADFGIYGETNTADRIRALVKSQSESSTEKVLEGGHLIVQQNPDQLAEEVQKILVPVQTHAETRARL</sequence>
<feature type="region of interest" description="Disordered" evidence="1">
    <location>
        <begin position="263"/>
        <end position="284"/>
    </location>
</feature>
<evidence type="ECO:0000313" key="4">
    <source>
        <dbReference type="Proteomes" id="UP001176517"/>
    </source>
</evidence>
<organism evidence="3 4">
    <name type="scientific">Tilletia horrida</name>
    <dbReference type="NCBI Taxonomy" id="155126"/>
    <lineage>
        <taxon>Eukaryota</taxon>
        <taxon>Fungi</taxon>
        <taxon>Dikarya</taxon>
        <taxon>Basidiomycota</taxon>
        <taxon>Ustilaginomycotina</taxon>
        <taxon>Exobasidiomycetes</taxon>
        <taxon>Tilletiales</taxon>
        <taxon>Tilletiaceae</taxon>
        <taxon>Tilletia</taxon>
    </lineage>
</organism>
<dbReference type="AlphaFoldDB" id="A0AAN6JRY6"/>
<evidence type="ECO:0000256" key="1">
    <source>
        <dbReference type="SAM" id="MobiDB-lite"/>
    </source>
</evidence>
<name>A0AAN6JRY6_9BASI</name>
<dbReference type="Proteomes" id="UP001176517">
    <property type="component" value="Unassembled WGS sequence"/>
</dbReference>
<dbReference type="Gene3D" id="3.40.50.1820">
    <property type="entry name" value="alpha/beta hydrolase"/>
    <property type="match status" value="1"/>
</dbReference>
<comment type="caution">
    <text evidence="3">The sequence shown here is derived from an EMBL/GenBank/DDBJ whole genome shotgun (WGS) entry which is preliminary data.</text>
</comment>
<feature type="domain" description="AB hydrolase-1" evidence="2">
    <location>
        <begin position="182"/>
        <end position="514"/>
    </location>
</feature>
<dbReference type="Pfam" id="PF12697">
    <property type="entry name" value="Abhydrolase_6"/>
    <property type="match status" value="1"/>
</dbReference>